<name>A0A9N7UC17_PLEPL</name>
<sequence length="70" mass="7539">MLTLLLPFYQCGSAISVADDLPTDPFKVRLLNLAHTLIEDLPHVQWLMGAPAHDGGVEVVGTEGLRTGVQ</sequence>
<dbReference type="Proteomes" id="UP001153269">
    <property type="component" value="Unassembled WGS sequence"/>
</dbReference>
<evidence type="ECO:0000313" key="1">
    <source>
        <dbReference type="EMBL" id="CAB1428271.1"/>
    </source>
</evidence>
<evidence type="ECO:0000313" key="2">
    <source>
        <dbReference type="Proteomes" id="UP001153269"/>
    </source>
</evidence>
<organism evidence="1 2">
    <name type="scientific">Pleuronectes platessa</name>
    <name type="common">European plaice</name>
    <dbReference type="NCBI Taxonomy" id="8262"/>
    <lineage>
        <taxon>Eukaryota</taxon>
        <taxon>Metazoa</taxon>
        <taxon>Chordata</taxon>
        <taxon>Craniata</taxon>
        <taxon>Vertebrata</taxon>
        <taxon>Euteleostomi</taxon>
        <taxon>Actinopterygii</taxon>
        <taxon>Neopterygii</taxon>
        <taxon>Teleostei</taxon>
        <taxon>Neoteleostei</taxon>
        <taxon>Acanthomorphata</taxon>
        <taxon>Carangaria</taxon>
        <taxon>Pleuronectiformes</taxon>
        <taxon>Pleuronectoidei</taxon>
        <taxon>Pleuronectidae</taxon>
        <taxon>Pleuronectes</taxon>
    </lineage>
</organism>
<gene>
    <name evidence="1" type="ORF">PLEPLA_LOCUS16237</name>
</gene>
<proteinExistence type="predicted"/>
<comment type="caution">
    <text evidence="1">The sequence shown here is derived from an EMBL/GenBank/DDBJ whole genome shotgun (WGS) entry which is preliminary data.</text>
</comment>
<accession>A0A9N7UC17</accession>
<reference evidence="1" key="1">
    <citation type="submission" date="2020-03" db="EMBL/GenBank/DDBJ databases">
        <authorList>
            <person name="Weist P."/>
        </authorList>
    </citation>
    <scope>NUCLEOTIDE SEQUENCE</scope>
</reference>
<protein>
    <submittedName>
        <fullName evidence="1">Uncharacterized protein</fullName>
    </submittedName>
</protein>
<dbReference type="EMBL" id="CADEAL010001035">
    <property type="protein sequence ID" value="CAB1428271.1"/>
    <property type="molecule type" value="Genomic_DNA"/>
</dbReference>
<dbReference type="AlphaFoldDB" id="A0A9N7UC17"/>
<keyword evidence="2" id="KW-1185">Reference proteome</keyword>